<dbReference type="AlphaFoldDB" id="A0A8J2NV28"/>
<protein>
    <submittedName>
        <fullName evidence="1">Uncharacterized protein</fullName>
    </submittedName>
</protein>
<keyword evidence="2" id="KW-1185">Reference proteome</keyword>
<comment type="caution">
    <text evidence="1">The sequence shown here is derived from an EMBL/GenBank/DDBJ whole genome shotgun (WGS) entry which is preliminary data.</text>
</comment>
<feature type="non-terminal residue" evidence="1">
    <location>
        <position position="27"/>
    </location>
</feature>
<proteinExistence type="predicted"/>
<sequence length="27" mass="2949">VDVAGYDRIDKVLTTSAKDFTGEISFT</sequence>
<organism evidence="1 2">
    <name type="scientific">Allacma fusca</name>
    <dbReference type="NCBI Taxonomy" id="39272"/>
    <lineage>
        <taxon>Eukaryota</taxon>
        <taxon>Metazoa</taxon>
        <taxon>Ecdysozoa</taxon>
        <taxon>Arthropoda</taxon>
        <taxon>Hexapoda</taxon>
        <taxon>Collembola</taxon>
        <taxon>Symphypleona</taxon>
        <taxon>Sminthuridae</taxon>
        <taxon>Allacma</taxon>
    </lineage>
</organism>
<dbReference type="EMBL" id="CAJVCH010150154">
    <property type="protein sequence ID" value="CAG7727548.1"/>
    <property type="molecule type" value="Genomic_DNA"/>
</dbReference>
<reference evidence="1" key="1">
    <citation type="submission" date="2021-06" db="EMBL/GenBank/DDBJ databases">
        <authorList>
            <person name="Hodson N. C."/>
            <person name="Mongue J. A."/>
            <person name="Jaron S. K."/>
        </authorList>
    </citation>
    <scope>NUCLEOTIDE SEQUENCE</scope>
</reference>
<dbReference type="Proteomes" id="UP000708208">
    <property type="component" value="Unassembled WGS sequence"/>
</dbReference>
<accession>A0A8J2NV28</accession>
<evidence type="ECO:0000313" key="1">
    <source>
        <dbReference type="EMBL" id="CAG7727548.1"/>
    </source>
</evidence>
<gene>
    <name evidence="1" type="ORF">AFUS01_LOCUS16384</name>
</gene>
<evidence type="ECO:0000313" key="2">
    <source>
        <dbReference type="Proteomes" id="UP000708208"/>
    </source>
</evidence>
<name>A0A8J2NV28_9HEXA</name>
<feature type="non-terminal residue" evidence="1">
    <location>
        <position position="1"/>
    </location>
</feature>